<dbReference type="AlphaFoldDB" id="A0A1B7W0R3"/>
<evidence type="ECO:0000313" key="2">
    <source>
        <dbReference type="EMBL" id="OBQ26858.1"/>
    </source>
</evidence>
<reference evidence="2 3" key="1">
    <citation type="submission" date="2015-09" db="EMBL/GenBank/DDBJ databases">
        <title>Whole genome shotgun sequence assembly of Aphanizomenon flos-aquae UKL13.</title>
        <authorList>
            <person name="Driscoll C."/>
        </authorList>
    </citation>
    <scope>NUCLEOTIDE SEQUENCE [LARGE SCALE GENOMIC DNA]</scope>
    <source>
        <strain evidence="2">MDT13</strain>
    </source>
</reference>
<name>A0A1B7W0R3_APHFL</name>
<proteinExistence type="predicted"/>
<dbReference type="STRING" id="1803587.GCA_001593825_02366"/>
<accession>A0A1B7W0R3</accession>
<keyword evidence="1" id="KW-0812">Transmembrane</keyword>
<keyword evidence="1" id="KW-0472">Membrane</keyword>
<comment type="caution">
    <text evidence="2">The sequence shown here is derived from an EMBL/GenBank/DDBJ whole genome shotgun (WGS) entry which is preliminary data.</text>
</comment>
<dbReference type="EMBL" id="LJOY01000006">
    <property type="protein sequence ID" value="OBQ26858.1"/>
    <property type="molecule type" value="Genomic_DNA"/>
</dbReference>
<evidence type="ECO:0000313" key="3">
    <source>
        <dbReference type="Proteomes" id="UP000092382"/>
    </source>
</evidence>
<protein>
    <submittedName>
        <fullName evidence="2">Uncharacterized protein</fullName>
    </submittedName>
</protein>
<organism evidence="2 3">
    <name type="scientific">Aphanizomenon flos-aquae LD13</name>
    <dbReference type="NCBI Taxonomy" id="1710894"/>
    <lineage>
        <taxon>Bacteria</taxon>
        <taxon>Bacillati</taxon>
        <taxon>Cyanobacteriota</taxon>
        <taxon>Cyanophyceae</taxon>
        <taxon>Nostocales</taxon>
        <taxon>Aphanizomenonaceae</taxon>
        <taxon>Aphanizomenon</taxon>
    </lineage>
</organism>
<sequence length="64" mass="7194">MMKNFLIFILIIISGASLFMWKLHQNRADINQRAIECVGFVSDGIDLTGKGKNNCTSPELIPNR</sequence>
<feature type="transmembrane region" description="Helical" evidence="1">
    <location>
        <begin position="6"/>
        <end position="23"/>
    </location>
</feature>
<gene>
    <name evidence="2" type="ORF">AN481_03055</name>
</gene>
<keyword evidence="1" id="KW-1133">Transmembrane helix</keyword>
<evidence type="ECO:0000256" key="1">
    <source>
        <dbReference type="SAM" id="Phobius"/>
    </source>
</evidence>
<dbReference type="Proteomes" id="UP000092382">
    <property type="component" value="Unassembled WGS sequence"/>
</dbReference>
<dbReference type="PATRIC" id="fig|1710894.3.peg.859"/>